<sequence>MAAAAASAASVLAGARRPVVRSFVSRSPDLLLHSPRPSLFAAPLFIADGQKHLSLQVRATSSSEETSSSIGTEELLADLKQKWDSTENKSTVFIYGGGAVLTLWLSSTLIGAINTVPLLPKILELVGIGYSGWFVYRYLLFKSSRKELAAEIEDLKKKIVGTD</sequence>
<evidence type="ECO:0000256" key="1">
    <source>
        <dbReference type="ARBA" id="ARBA00004141"/>
    </source>
</evidence>
<dbReference type="PANTHER" id="PTHR33222">
    <property type="match status" value="1"/>
</dbReference>
<keyword evidence="2" id="KW-0812">Transmembrane</keyword>
<reference evidence="4 5" key="1">
    <citation type="journal article" date="2022" name="Nat. Plants">
        <title>Genomes of leafy and leafless Platanthera orchids illuminate the evolution of mycoheterotrophy.</title>
        <authorList>
            <person name="Li M.H."/>
            <person name="Liu K.W."/>
            <person name="Li Z."/>
            <person name="Lu H.C."/>
            <person name="Ye Q.L."/>
            <person name="Zhang D."/>
            <person name="Wang J.Y."/>
            <person name="Li Y.F."/>
            <person name="Zhong Z.M."/>
            <person name="Liu X."/>
            <person name="Yu X."/>
            <person name="Liu D.K."/>
            <person name="Tu X.D."/>
            <person name="Liu B."/>
            <person name="Hao Y."/>
            <person name="Liao X.Y."/>
            <person name="Jiang Y.T."/>
            <person name="Sun W.H."/>
            <person name="Chen J."/>
            <person name="Chen Y.Q."/>
            <person name="Ai Y."/>
            <person name="Zhai J.W."/>
            <person name="Wu S.S."/>
            <person name="Zhou Z."/>
            <person name="Hsiao Y.Y."/>
            <person name="Wu W.L."/>
            <person name="Chen Y.Y."/>
            <person name="Lin Y.F."/>
            <person name="Hsu J.L."/>
            <person name="Li C.Y."/>
            <person name="Wang Z.W."/>
            <person name="Zhao X."/>
            <person name="Zhong W.Y."/>
            <person name="Ma X.K."/>
            <person name="Ma L."/>
            <person name="Huang J."/>
            <person name="Chen G.Z."/>
            <person name="Huang M.Z."/>
            <person name="Huang L."/>
            <person name="Peng D.H."/>
            <person name="Luo Y.B."/>
            <person name="Zou S.Q."/>
            <person name="Chen S.P."/>
            <person name="Lan S."/>
            <person name="Tsai W.C."/>
            <person name="Van de Peer Y."/>
            <person name="Liu Z.J."/>
        </authorList>
    </citation>
    <scope>NUCLEOTIDE SEQUENCE [LARGE SCALE GENOMIC DNA]</scope>
    <source>
        <strain evidence="4">Lor287</strain>
    </source>
</reference>
<evidence type="ECO:0000256" key="2">
    <source>
        <dbReference type="SAM" id="Phobius"/>
    </source>
</evidence>
<protein>
    <recommendedName>
        <fullName evidence="3">Cyanobacterial aminoacyl-tRNA synthetase CAAD domain-containing protein</fullName>
    </recommendedName>
</protein>
<comment type="subcellular location">
    <subcellularLocation>
        <location evidence="1">Membrane</location>
        <topology evidence="1">Multi-pass membrane protein</topology>
    </subcellularLocation>
</comment>
<evidence type="ECO:0000313" key="5">
    <source>
        <dbReference type="Proteomes" id="UP001418222"/>
    </source>
</evidence>
<gene>
    <name evidence="4" type="ORF">KSP39_PZI019607</name>
</gene>
<dbReference type="InterPro" id="IPR033344">
    <property type="entry name" value="CURT1"/>
</dbReference>
<feature type="transmembrane region" description="Helical" evidence="2">
    <location>
        <begin position="122"/>
        <end position="139"/>
    </location>
</feature>
<feature type="domain" description="Cyanobacterial aminoacyl-tRNA synthetase CAAD" evidence="3">
    <location>
        <begin position="78"/>
        <end position="161"/>
    </location>
</feature>
<comment type="caution">
    <text evidence="4">The sequence shown here is derived from an EMBL/GenBank/DDBJ whole genome shotgun (WGS) entry which is preliminary data.</text>
</comment>
<dbReference type="Proteomes" id="UP001418222">
    <property type="component" value="Unassembled WGS sequence"/>
</dbReference>
<evidence type="ECO:0000313" key="4">
    <source>
        <dbReference type="EMBL" id="KAK8923770.1"/>
    </source>
</evidence>
<dbReference type="AlphaFoldDB" id="A0AAP0FXZ8"/>
<evidence type="ECO:0000259" key="3">
    <source>
        <dbReference type="Pfam" id="PF14159"/>
    </source>
</evidence>
<feature type="transmembrane region" description="Helical" evidence="2">
    <location>
        <begin position="92"/>
        <end position="110"/>
    </location>
</feature>
<dbReference type="Pfam" id="PF14159">
    <property type="entry name" value="CAAD"/>
    <property type="match status" value="1"/>
</dbReference>
<accession>A0AAP0FXZ8</accession>
<proteinExistence type="predicted"/>
<organism evidence="4 5">
    <name type="scientific">Platanthera zijinensis</name>
    <dbReference type="NCBI Taxonomy" id="2320716"/>
    <lineage>
        <taxon>Eukaryota</taxon>
        <taxon>Viridiplantae</taxon>
        <taxon>Streptophyta</taxon>
        <taxon>Embryophyta</taxon>
        <taxon>Tracheophyta</taxon>
        <taxon>Spermatophyta</taxon>
        <taxon>Magnoliopsida</taxon>
        <taxon>Liliopsida</taxon>
        <taxon>Asparagales</taxon>
        <taxon>Orchidaceae</taxon>
        <taxon>Orchidoideae</taxon>
        <taxon>Orchideae</taxon>
        <taxon>Orchidinae</taxon>
        <taxon>Platanthera</taxon>
    </lineage>
</organism>
<dbReference type="GO" id="GO:0009535">
    <property type="term" value="C:chloroplast thylakoid membrane"/>
    <property type="evidence" value="ECO:0007669"/>
    <property type="project" value="TreeGrafter"/>
</dbReference>
<dbReference type="PANTHER" id="PTHR33222:SF4">
    <property type="entry name" value="PROTEIN CURVATURE THYLAKOID 1A, CHLOROPLASTIC"/>
    <property type="match status" value="1"/>
</dbReference>
<name>A0AAP0FXZ8_9ASPA</name>
<keyword evidence="2" id="KW-0472">Membrane</keyword>
<keyword evidence="5" id="KW-1185">Reference proteome</keyword>
<keyword evidence="2" id="KW-1133">Transmembrane helix</keyword>
<dbReference type="InterPro" id="IPR025564">
    <property type="entry name" value="CAAD_dom"/>
</dbReference>
<dbReference type="EMBL" id="JBBWWQ010000017">
    <property type="protein sequence ID" value="KAK8923770.1"/>
    <property type="molecule type" value="Genomic_DNA"/>
</dbReference>